<evidence type="ECO:0000256" key="2">
    <source>
        <dbReference type="ARBA" id="ARBA00022801"/>
    </source>
</evidence>
<keyword evidence="9" id="KW-1185">Reference proteome</keyword>
<evidence type="ECO:0000256" key="1">
    <source>
        <dbReference type="ARBA" id="ARBA00022670"/>
    </source>
</evidence>
<protein>
    <recommendedName>
        <fullName evidence="4">Isoaspartyl peptidase</fullName>
    </recommendedName>
</protein>
<accession>A0A6L3ZHY3</accession>
<keyword evidence="2" id="KW-0378">Hydrolase</keyword>
<dbReference type="GO" id="GO:0008233">
    <property type="term" value="F:peptidase activity"/>
    <property type="evidence" value="ECO:0007669"/>
    <property type="project" value="UniProtKB-KW"/>
</dbReference>
<proteinExistence type="predicted"/>
<feature type="binding site" evidence="6">
    <location>
        <begin position="243"/>
        <end position="246"/>
    </location>
    <ligand>
        <name>substrate</name>
    </ligand>
</feature>
<dbReference type="OrthoDB" id="9780217at2"/>
<dbReference type="FunFam" id="3.60.20.30:FF:000001">
    <property type="entry name" value="Isoaspartyl peptidase/L-asparaginase"/>
    <property type="match status" value="1"/>
</dbReference>
<comment type="caution">
    <text evidence="8">The sequence shown here is derived from an EMBL/GenBank/DDBJ whole genome shotgun (WGS) entry which is preliminary data.</text>
</comment>
<evidence type="ECO:0000313" key="9">
    <source>
        <dbReference type="Proteomes" id="UP000484164"/>
    </source>
</evidence>
<organism evidence="8 9">
    <name type="scientific">Phaeocystidibacter marisrubri</name>
    <dbReference type="NCBI Taxonomy" id="1577780"/>
    <lineage>
        <taxon>Bacteria</taxon>
        <taxon>Pseudomonadati</taxon>
        <taxon>Bacteroidota</taxon>
        <taxon>Flavobacteriia</taxon>
        <taxon>Flavobacteriales</taxon>
        <taxon>Phaeocystidibacteraceae</taxon>
        <taxon>Phaeocystidibacter</taxon>
    </lineage>
</organism>
<sequence>MKNLLLFILLLLLWQCHPKETPVTKPHNNSKGPVILIHGGAGQIYEGRYTAEEEAQYHQSLQHALDSGYAWLSRGENAETVVEKVIRRLESDSLFNAGKGAVYTAEGKVELDASIMRGSDLNAGAVSGVQHIEHPISLAHWVMDSSKHVMLSGRGAEHFGFMMGLDSVSNEIFHTVQSESNYRRIMKEKYGTVGCVVLDNHGNLAAGTSTGGMMMKEFGRIGDSPIIGAGTYADNQGCAVSCTGHGEYFIRYAVAHHISQTVSNGVPIRDASSVIIHQTLKNAGGEGGVIAVDTAGNYTFQFNTQGMFRGVRNADTTYTLMYEE</sequence>
<evidence type="ECO:0000256" key="5">
    <source>
        <dbReference type="PIRSR" id="PIRSR600246-1"/>
    </source>
</evidence>
<reference evidence="8 9" key="1">
    <citation type="submission" date="2019-10" db="EMBL/GenBank/DDBJ databases">
        <title>Genome sequence of Phaeocystidibacter marisrubri JCM30614 (type strain).</title>
        <authorList>
            <person name="Bowman J.P."/>
        </authorList>
    </citation>
    <scope>NUCLEOTIDE SEQUENCE [LARGE SCALE GENOMIC DNA]</scope>
    <source>
        <strain evidence="8 9">JCM 30614</strain>
    </source>
</reference>
<dbReference type="Proteomes" id="UP000484164">
    <property type="component" value="Unassembled WGS sequence"/>
</dbReference>
<dbReference type="CDD" id="cd04701">
    <property type="entry name" value="Asparaginase_2"/>
    <property type="match status" value="1"/>
</dbReference>
<dbReference type="AlphaFoldDB" id="A0A6L3ZHY3"/>
<dbReference type="InterPro" id="IPR029055">
    <property type="entry name" value="Ntn_hydrolases_N"/>
</dbReference>
<evidence type="ECO:0000256" key="7">
    <source>
        <dbReference type="PIRSR" id="PIRSR600246-3"/>
    </source>
</evidence>
<name>A0A6L3ZHY3_9FLAO</name>
<gene>
    <name evidence="8" type="ORF">F8C82_03430</name>
</gene>
<dbReference type="GO" id="GO:0006508">
    <property type="term" value="P:proteolysis"/>
    <property type="evidence" value="ECO:0007669"/>
    <property type="project" value="UniProtKB-KW"/>
</dbReference>
<dbReference type="RefSeq" id="WP_151692032.1">
    <property type="nucleotide sequence ID" value="NZ_BMGX01000002.1"/>
</dbReference>
<dbReference type="PANTHER" id="PTHR10188">
    <property type="entry name" value="L-ASPARAGINASE"/>
    <property type="match status" value="1"/>
</dbReference>
<keyword evidence="3" id="KW-0068">Autocatalytic cleavage</keyword>
<evidence type="ECO:0000313" key="8">
    <source>
        <dbReference type="EMBL" id="KAB2817461.1"/>
    </source>
</evidence>
<dbReference type="EMBL" id="WBVQ01000001">
    <property type="protein sequence ID" value="KAB2817461.1"/>
    <property type="molecule type" value="Genomic_DNA"/>
</dbReference>
<dbReference type="InterPro" id="IPR000246">
    <property type="entry name" value="Peptidase_T2"/>
</dbReference>
<dbReference type="Gene3D" id="3.60.20.30">
    <property type="entry name" value="(Glycosyl)asparaginase"/>
    <property type="match status" value="1"/>
</dbReference>
<feature type="site" description="Cleavage; by autolysis" evidence="7">
    <location>
        <begin position="191"/>
        <end position="192"/>
    </location>
</feature>
<feature type="active site" description="Nucleophile" evidence="5">
    <location>
        <position position="192"/>
    </location>
</feature>
<dbReference type="Pfam" id="PF01112">
    <property type="entry name" value="Asparaginase_2"/>
    <property type="match status" value="1"/>
</dbReference>
<dbReference type="PANTHER" id="PTHR10188:SF6">
    <property type="entry name" value="N(4)-(BETA-N-ACETYLGLUCOSAMINYL)-L-ASPARAGINASE"/>
    <property type="match status" value="1"/>
</dbReference>
<dbReference type="GO" id="GO:0016811">
    <property type="term" value="F:hydrolase activity, acting on carbon-nitrogen (but not peptide) bonds, in linear amides"/>
    <property type="evidence" value="ECO:0007669"/>
    <property type="project" value="UniProtKB-ARBA"/>
</dbReference>
<feature type="binding site" evidence="6">
    <location>
        <begin position="220"/>
        <end position="223"/>
    </location>
    <ligand>
        <name>substrate</name>
    </ligand>
</feature>
<dbReference type="SUPFAM" id="SSF56235">
    <property type="entry name" value="N-terminal nucleophile aminohydrolases (Ntn hydrolases)"/>
    <property type="match status" value="1"/>
</dbReference>
<evidence type="ECO:0000256" key="4">
    <source>
        <dbReference type="ARBA" id="ARBA00069124"/>
    </source>
</evidence>
<evidence type="ECO:0000256" key="3">
    <source>
        <dbReference type="ARBA" id="ARBA00022813"/>
    </source>
</evidence>
<keyword evidence="1" id="KW-0645">Protease</keyword>
<evidence type="ECO:0000256" key="6">
    <source>
        <dbReference type="PIRSR" id="PIRSR600246-2"/>
    </source>
</evidence>